<keyword evidence="2" id="KW-1185">Reference proteome</keyword>
<dbReference type="PANTHER" id="PTHR34216">
    <property type="match status" value="1"/>
</dbReference>
<dbReference type="PROSITE" id="PS51677">
    <property type="entry name" value="NODB"/>
    <property type="match status" value="1"/>
</dbReference>
<dbReference type="EMBL" id="JBHEZX010000018">
    <property type="protein sequence ID" value="MFC1413658.1"/>
    <property type="molecule type" value="Genomic_DNA"/>
</dbReference>
<gene>
    <name evidence="1" type="ORF">ACEZDG_30790</name>
</gene>
<dbReference type="CDD" id="cd10918">
    <property type="entry name" value="CE4_NodB_like_5s_6s"/>
    <property type="match status" value="1"/>
</dbReference>
<dbReference type="PANTHER" id="PTHR34216:SF3">
    <property type="entry name" value="POLY-BETA-1,6-N-ACETYL-D-GLUCOSAMINE N-DEACETYLASE"/>
    <property type="match status" value="1"/>
</dbReference>
<dbReference type="InterPro" id="IPR051398">
    <property type="entry name" value="Polysacch_Deacetylase"/>
</dbReference>
<dbReference type="Gene3D" id="3.20.20.370">
    <property type="entry name" value="Glycoside hydrolase/deacetylase"/>
    <property type="match status" value="1"/>
</dbReference>
<dbReference type="SUPFAM" id="SSF88713">
    <property type="entry name" value="Glycoside hydrolase/deacetylase"/>
    <property type="match status" value="1"/>
</dbReference>
<evidence type="ECO:0000313" key="1">
    <source>
        <dbReference type="EMBL" id="MFC1413658.1"/>
    </source>
</evidence>
<keyword evidence="1" id="KW-0378">Hydrolase</keyword>
<dbReference type="EC" id="3.-.-.-" evidence="1"/>
<name>A0ABV6VIZ6_9ACTN</name>
<protein>
    <submittedName>
        <fullName evidence="1">Polysaccharide deacetylase family protein</fullName>
        <ecNumber evidence="1">3.-.-.-</ecNumber>
    </submittedName>
</protein>
<proteinExistence type="predicted"/>
<dbReference type="Proteomes" id="UP001592582">
    <property type="component" value="Unassembled WGS sequence"/>
</dbReference>
<accession>A0ABV6VIZ6</accession>
<dbReference type="GO" id="GO:0016787">
    <property type="term" value="F:hydrolase activity"/>
    <property type="evidence" value="ECO:0007669"/>
    <property type="project" value="UniProtKB-KW"/>
</dbReference>
<evidence type="ECO:0000313" key="2">
    <source>
        <dbReference type="Proteomes" id="UP001592582"/>
    </source>
</evidence>
<dbReference type="InterPro" id="IPR011330">
    <property type="entry name" value="Glyco_hydro/deAcase_b/a-brl"/>
</dbReference>
<comment type="caution">
    <text evidence="1">The sequence shown here is derived from an EMBL/GenBank/DDBJ whole genome shotgun (WGS) entry which is preliminary data.</text>
</comment>
<dbReference type="InterPro" id="IPR002509">
    <property type="entry name" value="NODB_dom"/>
</dbReference>
<sequence length="274" mass="31136">MAAEPLQRERRLTRRPHGGRARRNLPYGGPEIFPDEAPWILMYHSVDAYRSDPYQVTVTPERFARQMAWLSSRGLRGVALDELLRAHAVGRSAGLVGLTFDDGYADLPREVLPVLERFGFTATAYVVVGRLGEHNVWDRGPRKRLLSRDQVLGLVGSRVEIGSHGLLHRSLPSLTDQELLQETRDSREQLEDLVGRRVTGFCYPYGALDRRVVEAVRASGYGYATAIAHSPLTGRWALPRSYVGERDNGWRLRAKQARHRMRGLRCRTDEERAR</sequence>
<dbReference type="Pfam" id="PF01522">
    <property type="entry name" value="Polysacc_deac_1"/>
    <property type="match status" value="1"/>
</dbReference>
<organism evidence="1 2">
    <name type="scientific">Streptacidiphilus alkalitolerans</name>
    <dbReference type="NCBI Taxonomy" id="3342712"/>
    <lineage>
        <taxon>Bacteria</taxon>
        <taxon>Bacillati</taxon>
        <taxon>Actinomycetota</taxon>
        <taxon>Actinomycetes</taxon>
        <taxon>Kitasatosporales</taxon>
        <taxon>Streptomycetaceae</taxon>
        <taxon>Streptacidiphilus</taxon>
    </lineage>
</organism>
<reference evidence="1 2" key="1">
    <citation type="submission" date="2024-09" db="EMBL/GenBank/DDBJ databases">
        <authorList>
            <person name="Lee S.D."/>
        </authorList>
    </citation>
    <scope>NUCLEOTIDE SEQUENCE [LARGE SCALE GENOMIC DNA]</scope>
    <source>
        <strain evidence="1 2">N1-1</strain>
    </source>
</reference>